<name>A0A285NR70_NATPI</name>
<dbReference type="InterPro" id="IPR002733">
    <property type="entry name" value="AMMECR1_domain"/>
</dbReference>
<evidence type="ECO:0000259" key="1">
    <source>
        <dbReference type="PROSITE" id="PS51112"/>
    </source>
</evidence>
<evidence type="ECO:0000313" key="3">
    <source>
        <dbReference type="Proteomes" id="UP000219453"/>
    </source>
</evidence>
<dbReference type="Gene3D" id="3.30.700.20">
    <property type="entry name" value="Hypothetical protein ph0010, domain 1"/>
    <property type="match status" value="1"/>
</dbReference>
<dbReference type="NCBIfam" id="TIGR00296">
    <property type="entry name" value="TIGR00296 family protein"/>
    <property type="match status" value="1"/>
</dbReference>
<dbReference type="SUPFAM" id="SSF143447">
    <property type="entry name" value="AMMECR1-like"/>
    <property type="match status" value="1"/>
</dbReference>
<proteinExistence type="predicted"/>
<organism evidence="2 3">
    <name type="scientific">Natronoarchaeum philippinense</name>
    <dbReference type="NCBI Taxonomy" id="558529"/>
    <lineage>
        <taxon>Archaea</taxon>
        <taxon>Methanobacteriati</taxon>
        <taxon>Methanobacteriota</taxon>
        <taxon>Stenosarchaea group</taxon>
        <taxon>Halobacteria</taxon>
        <taxon>Halobacteriales</taxon>
        <taxon>Natronoarchaeaceae</taxon>
    </lineage>
</organism>
<dbReference type="InterPro" id="IPR027623">
    <property type="entry name" value="AmmeMemoSam_A"/>
</dbReference>
<feature type="domain" description="AMMECR1" evidence="1">
    <location>
        <begin position="19"/>
        <end position="206"/>
    </location>
</feature>
<dbReference type="Proteomes" id="UP000219453">
    <property type="component" value="Unassembled WGS sequence"/>
</dbReference>
<evidence type="ECO:0000313" key="2">
    <source>
        <dbReference type="EMBL" id="SNZ12012.1"/>
    </source>
</evidence>
<dbReference type="PANTHER" id="PTHR13016:SF0">
    <property type="entry name" value="AMME SYNDROME CANDIDATE GENE 1 PROTEIN"/>
    <property type="match status" value="1"/>
</dbReference>
<dbReference type="PROSITE" id="PS51112">
    <property type="entry name" value="AMMECR1"/>
    <property type="match status" value="1"/>
</dbReference>
<dbReference type="InterPro" id="IPR027485">
    <property type="entry name" value="AMMECR1_N"/>
</dbReference>
<dbReference type="PANTHER" id="PTHR13016">
    <property type="entry name" value="AMMECR1 HOMOLOG"/>
    <property type="match status" value="1"/>
</dbReference>
<keyword evidence="3" id="KW-1185">Reference proteome</keyword>
<accession>A0A285NR70</accession>
<dbReference type="AlphaFoldDB" id="A0A285NR70"/>
<dbReference type="Gene3D" id="3.30.1490.150">
    <property type="entry name" value="Hypothetical protein ph0010, domain 2"/>
    <property type="match status" value="1"/>
</dbReference>
<gene>
    <name evidence="2" type="ORF">SAMN06269185_1460</name>
</gene>
<sequence>MNHVFVYMSEVQSVTLSYEDGARAVELAREAVESYVQNGSREQPGSMREAFYERTGAYVRLQSTRGRGSLRGCAGNHQGGDQLGHVIVDAAIRAASDDSCGSEVRPAELSNITVSVCAVTNLLLTDDPIEDIELGRHGVVVDAGNETGWLYPTVPVENNWSAEEYLGRTCRKAGLPPQAWQREDVMVTLFEGQTFREREPEGSVEQLKLD</sequence>
<dbReference type="InterPro" id="IPR036071">
    <property type="entry name" value="AMMECR1_dom_sf"/>
</dbReference>
<dbReference type="InterPro" id="IPR023473">
    <property type="entry name" value="AMMECR1"/>
</dbReference>
<protein>
    <recommendedName>
        <fullName evidence="1">AMMECR1 domain-containing protein</fullName>
    </recommendedName>
</protein>
<dbReference type="NCBIfam" id="TIGR04335">
    <property type="entry name" value="AmmeMemoSam_A"/>
    <property type="match status" value="1"/>
</dbReference>
<dbReference type="Pfam" id="PF01871">
    <property type="entry name" value="AMMECR1"/>
    <property type="match status" value="1"/>
</dbReference>
<reference evidence="2 3" key="1">
    <citation type="submission" date="2017-09" db="EMBL/GenBank/DDBJ databases">
        <authorList>
            <person name="Ehlers B."/>
            <person name="Leendertz F.H."/>
        </authorList>
    </citation>
    <scope>NUCLEOTIDE SEQUENCE [LARGE SCALE GENOMIC DNA]</scope>
    <source>
        <strain evidence="2 3">DSM 27208</strain>
    </source>
</reference>
<dbReference type="EMBL" id="OBEJ01000002">
    <property type="protein sequence ID" value="SNZ12012.1"/>
    <property type="molecule type" value="Genomic_DNA"/>
</dbReference>